<dbReference type="Proteomes" id="UP000789572">
    <property type="component" value="Unassembled WGS sequence"/>
</dbReference>
<dbReference type="SMART" id="SM00128">
    <property type="entry name" value="IPPc"/>
    <property type="match status" value="1"/>
</dbReference>
<proteinExistence type="inferred from homology"/>
<dbReference type="GO" id="GO:0046856">
    <property type="term" value="P:phosphatidylinositol dephosphorylation"/>
    <property type="evidence" value="ECO:0007669"/>
    <property type="project" value="InterPro"/>
</dbReference>
<keyword evidence="8" id="KW-1185">Reference proteome</keyword>
<comment type="similarity">
    <text evidence="2">In the central section; belongs to the inositol 1,4,5-trisphosphate 5-phosphatase family.</text>
</comment>
<dbReference type="Gene3D" id="3.60.10.10">
    <property type="entry name" value="Endonuclease/exonuclease/phosphatase"/>
    <property type="match status" value="1"/>
</dbReference>
<dbReference type="InterPro" id="IPR000300">
    <property type="entry name" value="IPPc"/>
</dbReference>
<feature type="domain" description="SAC" evidence="6">
    <location>
        <begin position="140"/>
        <end position="475"/>
    </location>
</feature>
<dbReference type="EMBL" id="CAJVPJ010000415">
    <property type="protein sequence ID" value="CAG8522489.1"/>
    <property type="molecule type" value="Genomic_DNA"/>
</dbReference>
<comment type="caution">
    <text evidence="7">The sequence shown here is derived from an EMBL/GenBank/DDBJ whole genome shotgun (WGS) entry which is preliminary data.</text>
</comment>
<dbReference type="SUPFAM" id="SSF56219">
    <property type="entry name" value="DNase I-like"/>
    <property type="match status" value="1"/>
</dbReference>
<keyword evidence="4" id="KW-0378">Hydrolase</keyword>
<dbReference type="OrthoDB" id="405996at2759"/>
<feature type="region of interest" description="Disordered" evidence="5">
    <location>
        <begin position="962"/>
        <end position="1012"/>
    </location>
</feature>
<dbReference type="Pfam" id="PF22669">
    <property type="entry name" value="Exo_endo_phos2"/>
    <property type="match status" value="1"/>
</dbReference>
<evidence type="ECO:0000256" key="4">
    <source>
        <dbReference type="ARBA" id="ARBA00022801"/>
    </source>
</evidence>
<dbReference type="GO" id="GO:0043813">
    <property type="term" value="F:phosphatidylinositol-3,5-bisphosphate 5-phosphatase activity"/>
    <property type="evidence" value="ECO:0007669"/>
    <property type="project" value="TreeGrafter"/>
</dbReference>
<dbReference type="GO" id="GO:0005737">
    <property type="term" value="C:cytoplasm"/>
    <property type="evidence" value="ECO:0007669"/>
    <property type="project" value="TreeGrafter"/>
</dbReference>
<feature type="compositionally biased region" description="Basic and acidic residues" evidence="5">
    <location>
        <begin position="994"/>
        <end position="1003"/>
    </location>
</feature>
<comment type="similarity">
    <text evidence="1">Belongs to the synaptojanin family.</text>
</comment>
<organism evidence="7 8">
    <name type="scientific">Paraglomus occultum</name>
    <dbReference type="NCBI Taxonomy" id="144539"/>
    <lineage>
        <taxon>Eukaryota</taxon>
        <taxon>Fungi</taxon>
        <taxon>Fungi incertae sedis</taxon>
        <taxon>Mucoromycota</taxon>
        <taxon>Glomeromycotina</taxon>
        <taxon>Glomeromycetes</taxon>
        <taxon>Paraglomerales</taxon>
        <taxon>Paraglomeraceae</taxon>
        <taxon>Paraglomus</taxon>
    </lineage>
</organism>
<dbReference type="InterPro" id="IPR046985">
    <property type="entry name" value="IP5"/>
</dbReference>
<dbReference type="GO" id="GO:0016020">
    <property type="term" value="C:membrane"/>
    <property type="evidence" value="ECO:0007669"/>
    <property type="project" value="TreeGrafter"/>
</dbReference>
<dbReference type="InterPro" id="IPR002013">
    <property type="entry name" value="SAC_dom"/>
</dbReference>
<accession>A0A9N9A9S8</accession>
<evidence type="ECO:0000256" key="5">
    <source>
        <dbReference type="SAM" id="MobiDB-lite"/>
    </source>
</evidence>
<dbReference type="PANTHER" id="PTHR11200:SF257">
    <property type="entry name" value="PHOSPHOINOSITIDE 5-PHOSPHATASE"/>
    <property type="match status" value="1"/>
</dbReference>
<evidence type="ECO:0000256" key="1">
    <source>
        <dbReference type="ARBA" id="ARBA00008943"/>
    </source>
</evidence>
<dbReference type="Pfam" id="PF02383">
    <property type="entry name" value="Syja_N"/>
    <property type="match status" value="1"/>
</dbReference>
<dbReference type="InterPro" id="IPR036691">
    <property type="entry name" value="Endo/exonu/phosph_ase_sf"/>
</dbReference>
<dbReference type="AlphaFoldDB" id="A0A9N9A9S8"/>
<feature type="compositionally biased region" description="Polar residues" evidence="5">
    <location>
        <begin position="962"/>
        <end position="974"/>
    </location>
</feature>
<evidence type="ECO:0000313" key="7">
    <source>
        <dbReference type="EMBL" id="CAG8522489.1"/>
    </source>
</evidence>
<evidence type="ECO:0000313" key="8">
    <source>
        <dbReference type="Proteomes" id="UP000789572"/>
    </source>
</evidence>
<gene>
    <name evidence="7" type="ORF">POCULU_LOCUS3645</name>
</gene>
<dbReference type="PANTHER" id="PTHR11200">
    <property type="entry name" value="INOSITOL 5-PHOSPHATASE"/>
    <property type="match status" value="1"/>
</dbReference>
<dbReference type="EC" id="3.1.3.36" evidence="3"/>
<evidence type="ECO:0000259" key="6">
    <source>
        <dbReference type="PROSITE" id="PS50275"/>
    </source>
</evidence>
<evidence type="ECO:0000256" key="3">
    <source>
        <dbReference type="ARBA" id="ARBA00013044"/>
    </source>
</evidence>
<name>A0A9N9A9S8_9GLOM</name>
<dbReference type="GO" id="GO:0004439">
    <property type="term" value="F:phosphatidylinositol-4,5-bisphosphate 5-phosphatase activity"/>
    <property type="evidence" value="ECO:0007669"/>
    <property type="project" value="UniProtKB-EC"/>
</dbReference>
<protein>
    <recommendedName>
        <fullName evidence="3">phosphoinositide 5-phosphatase</fullName>
        <ecNumber evidence="3">3.1.3.36</ecNumber>
    </recommendedName>
</protein>
<sequence length="1012" mass="115663">MESILYIRDHPGRSVALHSNHITNSVRKQFLVFEKGRGLDSNRPQCNVKLLNGREFNGRNYRKAIAKPVYGCLGLLQVEDDMFIEVVTDCEPVGYVSPGESVHRIRDVEFYSLTNDFWDNKPKSYTDENGVHVTHPCASLKKLLSNGRFYFSSDFDLTRTLQARRGEAHVDKYLFDEHFLWNKFMINELLGFRVKLEEKDKGEMDNCGFLVLAIQGYVGILSPRTHDEHMSIALISKLSCKRAGTRFITRGIDDDGNVANFVETETIMHVDKWSLSYTQVRGSIPVFWEQQGLQFTTHKLQVTRSPAATLPAFQRHFSELCHRYGNVHCINLVSQKGSEETLSREYNNQIAELRQTEGRISISNFDFHAMCKNGSYENIEILINMIRDDLEDMGYFLWGGEGRIPTLMQSGAFRTNCIDCLDRTNVIQCEVSKKIIHNYLAQISYVNNYELQFLFDQHSFLWAENGDSLSKIYAGTGALKTDYTRSGKLTFTSLVNDATKSVNRFYINNFADKSKQEVIDLLLGKAKYQKPIIIHDPIRELVIEQIQKRLHDFSTKSVINVFVSTYNLNGKLPSREPLDNWLFAFGGAPNLYVIGFQEIVELKPQQIVSADPEKLVEWERAISNTLGRHPSRHKYILLRSSQLVGTALIIYARADVVPAIRNIEGATKKTGLGGMAGNKGAVAIKMDYYDTDLCFVTTHFFAGHSNFAERNRDFNTINSGLTFKKGRLAELRYKEFMRLSCLRRLGSHTNTLFARNVIWFGDLNYRIDLLNDEVRNLAAMGNLDALLRSDQLNVQRKMGFVFDGCHEEDITFLPTYKYDNGTQIYDTSKEYQRGQIVFCTVAPRFLKIVTREPSYFSQIIGLVSIPNKQNARFILFHTNADTLITFKIVKYDEVAKEKIMQELYSEMKYSSGSTPIAGLTASKQILTSPPAYNNNERNDELIIDCDEPTAMLNDLPPPSSDTYQWWNESASSSSHKSRLPPRTSESTNPFYESSPRENSRNPFDDDTLLIDI</sequence>
<evidence type="ECO:0000256" key="2">
    <source>
        <dbReference type="ARBA" id="ARBA00009678"/>
    </source>
</evidence>
<dbReference type="PROSITE" id="PS50275">
    <property type="entry name" value="SAC"/>
    <property type="match status" value="1"/>
</dbReference>
<reference evidence="7" key="1">
    <citation type="submission" date="2021-06" db="EMBL/GenBank/DDBJ databases">
        <authorList>
            <person name="Kallberg Y."/>
            <person name="Tangrot J."/>
            <person name="Rosling A."/>
        </authorList>
    </citation>
    <scope>NUCLEOTIDE SEQUENCE</scope>
    <source>
        <strain evidence="7">IA702</strain>
    </source>
</reference>